<evidence type="ECO:0000256" key="10">
    <source>
        <dbReference type="ARBA" id="ARBA00048639"/>
    </source>
</evidence>
<comment type="catalytic activity">
    <reaction evidence="10 11">
        <text>(S)-dihydroorotate + a quinone = orotate + a quinol</text>
        <dbReference type="Rhea" id="RHEA:30187"/>
        <dbReference type="ChEBI" id="CHEBI:24646"/>
        <dbReference type="ChEBI" id="CHEBI:30839"/>
        <dbReference type="ChEBI" id="CHEBI:30864"/>
        <dbReference type="ChEBI" id="CHEBI:132124"/>
        <dbReference type="EC" id="1.3.5.2"/>
    </reaction>
</comment>
<comment type="subcellular location">
    <subcellularLocation>
        <location evidence="11">Cell membrane</location>
        <topology evidence="11">Peripheral membrane protein</topology>
    </subcellularLocation>
    <subcellularLocation>
        <location evidence="2">Membrane</location>
    </subcellularLocation>
</comment>
<evidence type="ECO:0000256" key="6">
    <source>
        <dbReference type="ARBA" id="ARBA00022643"/>
    </source>
</evidence>
<feature type="binding site" evidence="11">
    <location>
        <position position="270"/>
    </location>
    <ligand>
        <name>FMN</name>
        <dbReference type="ChEBI" id="CHEBI:58210"/>
    </ligand>
</feature>
<evidence type="ECO:0000259" key="12">
    <source>
        <dbReference type="Pfam" id="PF01180"/>
    </source>
</evidence>
<dbReference type="PROSITE" id="PS00911">
    <property type="entry name" value="DHODEHASE_1"/>
    <property type="match status" value="1"/>
</dbReference>
<dbReference type="PANTHER" id="PTHR48109">
    <property type="entry name" value="DIHYDROOROTATE DEHYDROGENASE (QUINONE), MITOCHONDRIAL-RELATED"/>
    <property type="match status" value="1"/>
</dbReference>
<dbReference type="Gene3D" id="3.20.20.70">
    <property type="entry name" value="Aldolase class I"/>
    <property type="match status" value="1"/>
</dbReference>
<comment type="pathway">
    <text evidence="3 11">Pyrimidine metabolism; UMP biosynthesis via de novo pathway; orotate from (S)-dihydroorotate (quinone route): step 1/1.</text>
</comment>
<evidence type="ECO:0000256" key="5">
    <source>
        <dbReference type="ARBA" id="ARBA00022630"/>
    </source>
</evidence>
<evidence type="ECO:0000256" key="8">
    <source>
        <dbReference type="ARBA" id="ARBA00023002"/>
    </source>
</evidence>
<dbReference type="InterPro" id="IPR050074">
    <property type="entry name" value="DHO_dehydrogenase"/>
</dbReference>
<evidence type="ECO:0000256" key="2">
    <source>
        <dbReference type="ARBA" id="ARBA00004370"/>
    </source>
</evidence>
<evidence type="ECO:0000256" key="9">
    <source>
        <dbReference type="ARBA" id="ARBA00023136"/>
    </source>
</evidence>
<reference evidence="13" key="1">
    <citation type="submission" date="2021-03" db="EMBL/GenBank/DDBJ databases">
        <authorList>
            <person name="Wang G."/>
        </authorList>
    </citation>
    <scope>NUCLEOTIDE SEQUENCE</scope>
    <source>
        <strain evidence="13">KCTC 12899</strain>
    </source>
</reference>
<evidence type="ECO:0000256" key="11">
    <source>
        <dbReference type="HAMAP-Rule" id="MF_00225"/>
    </source>
</evidence>
<dbReference type="SUPFAM" id="SSF51395">
    <property type="entry name" value="FMN-linked oxidoreductases"/>
    <property type="match status" value="1"/>
</dbReference>
<proteinExistence type="inferred from homology"/>
<sequence>MLYDTLIKPLLFQFDPEQAHHMAEKVITSPLCSPLVGLQVPAVRFPGDFFDADLAGIPLRNPVGLAAGFDKNALMFRHLDRLGFGFVEIGTVTAKEQAGNPKPRLFRLPKDRALINRMGFNNHGAEKVAARLAGPPGTLPLGGNIGKSKVTPLEEAVDDYLFSFRKLKPYVDYFVVNVSSPNTPNLRQLQERAPLQALLNALSAENQDPKLPLFLKIAPDLNDAQLEDIVAVVHETRVDGVIATNTTIDRDGLATGSVKVEKIGAGGLSGRPVRQRATDVLQFLRRLLPEDVALVGVGGIFDGMDAYQKVRAGAATIQIYTGLVYGGPGTVVQLLNELYGLMARDGFTRFSEAIGVDVT</sequence>
<dbReference type="Proteomes" id="UP000664417">
    <property type="component" value="Unassembled WGS sequence"/>
</dbReference>
<dbReference type="PROSITE" id="PS00912">
    <property type="entry name" value="DHODEHASE_2"/>
    <property type="match status" value="1"/>
</dbReference>
<dbReference type="AlphaFoldDB" id="A0A8J7U4Z4"/>
<feature type="binding site" evidence="11">
    <location>
        <begin position="67"/>
        <end position="71"/>
    </location>
    <ligand>
        <name>FMN</name>
        <dbReference type="ChEBI" id="CHEBI:58210"/>
    </ligand>
</feature>
<keyword evidence="11" id="KW-1003">Cell membrane</keyword>
<organism evidence="13 14">
    <name type="scientific">Acanthopleuribacter pedis</name>
    <dbReference type="NCBI Taxonomy" id="442870"/>
    <lineage>
        <taxon>Bacteria</taxon>
        <taxon>Pseudomonadati</taxon>
        <taxon>Acidobacteriota</taxon>
        <taxon>Holophagae</taxon>
        <taxon>Acanthopleuribacterales</taxon>
        <taxon>Acanthopleuribacteraceae</taxon>
        <taxon>Acanthopleuribacter</taxon>
    </lineage>
</organism>
<dbReference type="NCBIfam" id="NF003645">
    <property type="entry name" value="PRK05286.1-2"/>
    <property type="match status" value="1"/>
</dbReference>
<feature type="binding site" evidence="11">
    <location>
        <position position="177"/>
    </location>
    <ligand>
        <name>FMN</name>
        <dbReference type="ChEBI" id="CHEBI:58210"/>
    </ligand>
</feature>
<feature type="binding site" evidence="11">
    <location>
        <position position="182"/>
    </location>
    <ligand>
        <name>substrate</name>
    </ligand>
</feature>
<feature type="domain" description="Dihydroorotate dehydrogenase catalytic" evidence="12">
    <location>
        <begin position="53"/>
        <end position="341"/>
    </location>
</feature>
<dbReference type="InterPro" id="IPR005719">
    <property type="entry name" value="Dihydroorotate_DH_2"/>
</dbReference>
<dbReference type="NCBIfam" id="NF003652">
    <property type="entry name" value="PRK05286.2-5"/>
    <property type="match status" value="1"/>
</dbReference>
<feature type="binding site" evidence="11">
    <location>
        <position position="144"/>
    </location>
    <ligand>
        <name>FMN</name>
        <dbReference type="ChEBI" id="CHEBI:58210"/>
    </ligand>
</feature>
<feature type="binding site" evidence="11">
    <location>
        <position position="91"/>
    </location>
    <ligand>
        <name>FMN</name>
        <dbReference type="ChEBI" id="CHEBI:58210"/>
    </ligand>
</feature>
<comment type="similarity">
    <text evidence="4 11">Belongs to the dihydroorotate dehydrogenase family. Type 2 subfamily.</text>
</comment>
<feature type="binding site" evidence="11">
    <location>
        <begin position="245"/>
        <end position="246"/>
    </location>
    <ligand>
        <name>substrate</name>
    </ligand>
</feature>
<dbReference type="PANTHER" id="PTHR48109:SF4">
    <property type="entry name" value="DIHYDROOROTATE DEHYDROGENASE (QUINONE), MITOCHONDRIAL"/>
    <property type="match status" value="1"/>
</dbReference>
<feature type="active site" description="Nucleophile" evidence="11">
    <location>
        <position position="180"/>
    </location>
</feature>
<feature type="binding site" evidence="11">
    <location>
        <position position="244"/>
    </location>
    <ligand>
        <name>FMN</name>
        <dbReference type="ChEBI" id="CHEBI:58210"/>
    </ligand>
</feature>
<dbReference type="GO" id="GO:0006207">
    <property type="term" value="P:'de novo' pyrimidine nucleobase biosynthetic process"/>
    <property type="evidence" value="ECO:0007669"/>
    <property type="project" value="UniProtKB-UniRule"/>
</dbReference>
<evidence type="ECO:0000256" key="3">
    <source>
        <dbReference type="ARBA" id="ARBA00005161"/>
    </source>
</evidence>
<comment type="subunit">
    <text evidence="11">Monomer.</text>
</comment>
<keyword evidence="6 11" id="KW-0288">FMN</keyword>
<dbReference type="GO" id="GO:0106430">
    <property type="term" value="F:dihydroorotate dehydrogenase (quinone) activity"/>
    <property type="evidence" value="ECO:0007669"/>
    <property type="project" value="UniProtKB-EC"/>
</dbReference>
<dbReference type="GO" id="GO:0005737">
    <property type="term" value="C:cytoplasm"/>
    <property type="evidence" value="ECO:0007669"/>
    <property type="project" value="InterPro"/>
</dbReference>
<feature type="binding site" evidence="11">
    <location>
        <position position="299"/>
    </location>
    <ligand>
        <name>FMN</name>
        <dbReference type="ChEBI" id="CHEBI:58210"/>
    </ligand>
</feature>
<feature type="binding site" evidence="11">
    <location>
        <position position="177"/>
    </location>
    <ligand>
        <name>substrate</name>
    </ligand>
</feature>
<evidence type="ECO:0000256" key="1">
    <source>
        <dbReference type="ARBA" id="ARBA00003125"/>
    </source>
</evidence>
<feature type="binding site" evidence="11">
    <location>
        <position position="216"/>
    </location>
    <ligand>
        <name>FMN</name>
        <dbReference type="ChEBI" id="CHEBI:58210"/>
    </ligand>
</feature>
<dbReference type="EC" id="1.3.5.2" evidence="11"/>
<protein>
    <recommendedName>
        <fullName evidence="11">Dihydroorotate dehydrogenase (quinone)</fullName>
        <ecNumber evidence="11">1.3.5.2</ecNumber>
    </recommendedName>
    <alternativeName>
        <fullName evidence="11">DHOdehase</fullName>
        <shortName evidence="11">DHOD</shortName>
        <shortName evidence="11">DHODase</shortName>
    </alternativeName>
    <alternativeName>
        <fullName evidence="11">Dihydroorotate oxidase</fullName>
    </alternativeName>
</protein>
<dbReference type="NCBIfam" id="TIGR01036">
    <property type="entry name" value="pyrD_sub2"/>
    <property type="match status" value="1"/>
</dbReference>
<accession>A0A8J7U4Z4</accession>
<comment type="caution">
    <text evidence="13">The sequence shown here is derived from an EMBL/GenBank/DDBJ whole genome shotgun (WGS) entry which is preliminary data.</text>
</comment>
<feature type="binding site" evidence="11">
    <location>
        <position position="71"/>
    </location>
    <ligand>
        <name>substrate</name>
    </ligand>
</feature>
<comment type="cofactor">
    <cofactor evidence="11">
        <name>FMN</name>
        <dbReference type="ChEBI" id="CHEBI:58210"/>
    </cofactor>
    <text evidence="11">Binds 1 FMN per subunit.</text>
</comment>
<dbReference type="GO" id="GO:0005886">
    <property type="term" value="C:plasma membrane"/>
    <property type="evidence" value="ECO:0007669"/>
    <property type="project" value="UniProtKB-SubCell"/>
</dbReference>
<evidence type="ECO:0000313" key="14">
    <source>
        <dbReference type="Proteomes" id="UP000664417"/>
    </source>
</evidence>
<keyword evidence="9 11" id="KW-0472">Membrane</keyword>
<keyword evidence="5 11" id="KW-0285">Flavoprotein</keyword>
<dbReference type="HAMAP" id="MF_00225">
    <property type="entry name" value="DHO_dh_type2"/>
    <property type="match status" value="1"/>
</dbReference>
<gene>
    <name evidence="11" type="primary">pyrD</name>
    <name evidence="13" type="ORF">J3U88_21990</name>
</gene>
<feature type="binding site" evidence="11">
    <location>
        <begin position="320"/>
        <end position="321"/>
    </location>
    <ligand>
        <name>FMN</name>
        <dbReference type="ChEBI" id="CHEBI:58210"/>
    </ligand>
</feature>
<dbReference type="RefSeq" id="WP_207861142.1">
    <property type="nucleotide sequence ID" value="NZ_JAFREP010000022.1"/>
</dbReference>
<dbReference type="GO" id="GO:0044205">
    <property type="term" value="P:'de novo' UMP biosynthetic process"/>
    <property type="evidence" value="ECO:0007669"/>
    <property type="project" value="UniProtKB-UniRule"/>
</dbReference>
<dbReference type="Pfam" id="PF01180">
    <property type="entry name" value="DHO_dh"/>
    <property type="match status" value="1"/>
</dbReference>
<dbReference type="InterPro" id="IPR005720">
    <property type="entry name" value="Dihydroorotate_DH_cat"/>
</dbReference>
<keyword evidence="14" id="KW-1185">Reference proteome</keyword>
<feature type="binding site" evidence="11">
    <location>
        <begin position="116"/>
        <end position="120"/>
    </location>
    <ligand>
        <name>substrate</name>
    </ligand>
</feature>
<dbReference type="InterPro" id="IPR001295">
    <property type="entry name" value="Dihydroorotate_DH_CS"/>
</dbReference>
<dbReference type="EMBL" id="JAFREP010000022">
    <property type="protein sequence ID" value="MBO1321167.1"/>
    <property type="molecule type" value="Genomic_DNA"/>
</dbReference>
<evidence type="ECO:0000256" key="7">
    <source>
        <dbReference type="ARBA" id="ARBA00022975"/>
    </source>
</evidence>
<comment type="function">
    <text evidence="1 11">Catalyzes the conversion of dihydroorotate to orotate with quinone as electron acceptor.</text>
</comment>
<keyword evidence="8 11" id="KW-0560">Oxidoreductase</keyword>
<dbReference type="InterPro" id="IPR013785">
    <property type="entry name" value="Aldolase_TIM"/>
</dbReference>
<name>A0A8J7U4Z4_9BACT</name>
<dbReference type="CDD" id="cd04738">
    <property type="entry name" value="DHOD_2_like"/>
    <property type="match status" value="1"/>
</dbReference>
<evidence type="ECO:0000256" key="4">
    <source>
        <dbReference type="ARBA" id="ARBA00005359"/>
    </source>
</evidence>
<evidence type="ECO:0000313" key="13">
    <source>
        <dbReference type="EMBL" id="MBO1321167.1"/>
    </source>
</evidence>
<keyword evidence="7 11" id="KW-0665">Pyrimidine biosynthesis</keyword>
<dbReference type="UniPathway" id="UPA00070">
    <property type="reaction ID" value="UER00946"/>
</dbReference>